<comment type="caution">
    <text evidence="10">The sequence shown here is derived from an EMBL/GenBank/DDBJ whole genome shotgun (WGS) entry which is preliminary data.</text>
</comment>
<name>A0ABS8TAN6_DATST</name>
<dbReference type="SUPFAM" id="SSF52058">
    <property type="entry name" value="L domain-like"/>
    <property type="match status" value="1"/>
</dbReference>
<keyword evidence="2" id="KW-0433">Leucine-rich repeat</keyword>
<dbReference type="Gene3D" id="3.80.10.10">
    <property type="entry name" value="Ribonuclease Inhibitor"/>
    <property type="match status" value="1"/>
</dbReference>
<keyword evidence="7" id="KW-0472">Membrane</keyword>
<sequence length="226" mass="24584">MGPKLGNLLKAQVSETAIRPIHTNVPRVGASKYLRIYENIESHDDLLLKFAKLDFNICKKGRKGFANLQALSPAPSGWSTSQPFCSWKKVNCDKSSGTVTSINLDSQSVSDLELSYNNLTGSLPASFGGSEIMNLWLNNQVKGLSGTIHVIGDMTQLSQLRDNQFTGIVPESVMALPKLLNITLQNNKLQDLVITGPAATDVAGWRLQCLWLSLGKGMMLARVGVL</sequence>
<dbReference type="Proteomes" id="UP000823775">
    <property type="component" value="Unassembled WGS sequence"/>
</dbReference>
<dbReference type="PANTHER" id="PTHR47986">
    <property type="entry name" value="OSJNBA0070M12.3 PROTEIN"/>
    <property type="match status" value="1"/>
</dbReference>
<evidence type="ECO:0000256" key="1">
    <source>
        <dbReference type="ARBA" id="ARBA00004167"/>
    </source>
</evidence>
<dbReference type="Gene3D" id="1.10.600.10">
    <property type="entry name" value="Farnesyl Diphosphate Synthase"/>
    <property type="match status" value="1"/>
</dbReference>
<keyword evidence="4" id="KW-0732">Signal</keyword>
<dbReference type="EMBL" id="JACEIK010001283">
    <property type="protein sequence ID" value="MCD7467911.1"/>
    <property type="molecule type" value="Genomic_DNA"/>
</dbReference>
<keyword evidence="3" id="KW-0812">Transmembrane</keyword>
<dbReference type="InterPro" id="IPR032675">
    <property type="entry name" value="LRR_dom_sf"/>
</dbReference>
<evidence type="ECO:0000256" key="3">
    <source>
        <dbReference type="ARBA" id="ARBA00022692"/>
    </source>
</evidence>
<evidence type="ECO:0000256" key="7">
    <source>
        <dbReference type="ARBA" id="ARBA00023136"/>
    </source>
</evidence>
<comment type="subcellular location">
    <subcellularLocation>
        <location evidence="1">Membrane</location>
        <topology evidence="1">Single-pass membrane protein</topology>
    </subcellularLocation>
</comment>
<dbReference type="InterPro" id="IPR001611">
    <property type="entry name" value="Leu-rich_rpt"/>
</dbReference>
<gene>
    <name evidence="10" type="ORF">HAX54_005614</name>
</gene>
<evidence type="ECO:0000313" key="11">
    <source>
        <dbReference type="Proteomes" id="UP000823775"/>
    </source>
</evidence>
<keyword evidence="6" id="KW-1133">Transmembrane helix</keyword>
<evidence type="ECO:0000256" key="6">
    <source>
        <dbReference type="ARBA" id="ARBA00022989"/>
    </source>
</evidence>
<evidence type="ECO:0000256" key="4">
    <source>
        <dbReference type="ARBA" id="ARBA00022729"/>
    </source>
</evidence>
<accession>A0ABS8TAN6</accession>
<evidence type="ECO:0000256" key="2">
    <source>
        <dbReference type="ARBA" id="ARBA00022614"/>
    </source>
</evidence>
<keyword evidence="5" id="KW-0677">Repeat</keyword>
<evidence type="ECO:0000313" key="10">
    <source>
        <dbReference type="EMBL" id="MCD7467911.1"/>
    </source>
</evidence>
<dbReference type="InterPro" id="IPR008949">
    <property type="entry name" value="Isoprenoid_synthase_dom_sf"/>
</dbReference>
<organism evidence="10 11">
    <name type="scientific">Datura stramonium</name>
    <name type="common">Jimsonweed</name>
    <name type="synonym">Common thornapple</name>
    <dbReference type="NCBI Taxonomy" id="4076"/>
    <lineage>
        <taxon>Eukaryota</taxon>
        <taxon>Viridiplantae</taxon>
        <taxon>Streptophyta</taxon>
        <taxon>Embryophyta</taxon>
        <taxon>Tracheophyta</taxon>
        <taxon>Spermatophyta</taxon>
        <taxon>Magnoliopsida</taxon>
        <taxon>eudicotyledons</taxon>
        <taxon>Gunneridae</taxon>
        <taxon>Pentapetalae</taxon>
        <taxon>asterids</taxon>
        <taxon>lamiids</taxon>
        <taxon>Solanales</taxon>
        <taxon>Solanaceae</taxon>
        <taxon>Solanoideae</taxon>
        <taxon>Datureae</taxon>
        <taxon>Datura</taxon>
    </lineage>
</organism>
<keyword evidence="11" id="KW-1185">Reference proteome</keyword>
<evidence type="ECO:0000256" key="5">
    <source>
        <dbReference type="ARBA" id="ARBA00022737"/>
    </source>
</evidence>
<dbReference type="Gene3D" id="1.50.10.130">
    <property type="entry name" value="Terpene synthase, N-terminal domain"/>
    <property type="match status" value="1"/>
</dbReference>
<dbReference type="Pfam" id="PF00560">
    <property type="entry name" value="LRR_1"/>
    <property type="match status" value="1"/>
</dbReference>
<evidence type="ECO:0000256" key="9">
    <source>
        <dbReference type="ARBA" id="ARBA00023180"/>
    </source>
</evidence>
<evidence type="ECO:0000256" key="8">
    <source>
        <dbReference type="ARBA" id="ARBA00023170"/>
    </source>
</evidence>
<evidence type="ECO:0008006" key="12">
    <source>
        <dbReference type="Google" id="ProtNLM"/>
    </source>
</evidence>
<proteinExistence type="predicted"/>
<reference evidence="10 11" key="1">
    <citation type="journal article" date="2021" name="BMC Genomics">
        <title>Datura genome reveals duplications of psychoactive alkaloid biosynthetic genes and high mutation rate following tissue culture.</title>
        <authorList>
            <person name="Rajewski A."/>
            <person name="Carter-House D."/>
            <person name="Stajich J."/>
            <person name="Litt A."/>
        </authorList>
    </citation>
    <scope>NUCLEOTIDE SEQUENCE [LARGE SCALE GENOMIC DNA]</scope>
    <source>
        <strain evidence="10">AR-01</strain>
    </source>
</reference>
<protein>
    <recommendedName>
        <fullName evidence="12">Leucine-rich repeat-containing N-terminal plant-type domain-containing protein</fullName>
    </recommendedName>
</protein>
<dbReference type="PANTHER" id="PTHR47986:SF31">
    <property type="entry name" value="RECEPTOR-LIKE KINASE TMK4"/>
    <property type="match status" value="1"/>
</dbReference>
<keyword evidence="9" id="KW-0325">Glycoprotein</keyword>
<dbReference type="InterPro" id="IPR036965">
    <property type="entry name" value="Terpene_synth_N_sf"/>
</dbReference>
<dbReference type="InterPro" id="IPR052422">
    <property type="entry name" value="Auxin_Ser/Thr_Kinase"/>
</dbReference>
<keyword evidence="8" id="KW-0675">Receptor</keyword>